<comment type="caution">
    <text evidence="4">The sequence shown here is derived from an EMBL/GenBank/DDBJ whole genome shotgun (WGS) entry which is preliminary data.</text>
</comment>
<name>A0A9D4PWY4_RHISA</name>
<dbReference type="Pfam" id="PF01156">
    <property type="entry name" value="IU_nuc_hydro"/>
    <property type="match status" value="1"/>
</dbReference>
<protein>
    <recommendedName>
        <fullName evidence="3">Inosine/uridine-preferring nucleoside hydrolase domain-containing protein</fullName>
    </recommendedName>
</protein>
<keyword evidence="2" id="KW-0732">Signal</keyword>
<accession>A0A9D4PWY4</accession>
<dbReference type="InterPro" id="IPR001910">
    <property type="entry name" value="Inosine/uridine_hydrolase_dom"/>
</dbReference>
<dbReference type="GO" id="GO:0016799">
    <property type="term" value="F:hydrolase activity, hydrolyzing N-glycosyl compounds"/>
    <property type="evidence" value="ECO:0007669"/>
    <property type="project" value="InterPro"/>
</dbReference>
<feature type="domain" description="Inosine/uridine-preferring nucleoside hydrolase" evidence="3">
    <location>
        <begin position="36"/>
        <end position="337"/>
    </location>
</feature>
<dbReference type="Proteomes" id="UP000821837">
    <property type="component" value="Unassembled WGS sequence"/>
</dbReference>
<feature type="signal peptide" evidence="2">
    <location>
        <begin position="1"/>
        <end position="22"/>
    </location>
</feature>
<dbReference type="Gene3D" id="3.90.245.10">
    <property type="entry name" value="Ribonucleoside hydrolase-like"/>
    <property type="match status" value="1"/>
</dbReference>
<reference evidence="4" key="1">
    <citation type="journal article" date="2020" name="Cell">
        <title>Large-Scale Comparative Analyses of Tick Genomes Elucidate Their Genetic Diversity and Vector Capacities.</title>
        <authorList>
            <consortium name="Tick Genome and Microbiome Consortium (TIGMIC)"/>
            <person name="Jia N."/>
            <person name="Wang J."/>
            <person name="Shi W."/>
            <person name="Du L."/>
            <person name="Sun Y."/>
            <person name="Zhan W."/>
            <person name="Jiang J.F."/>
            <person name="Wang Q."/>
            <person name="Zhang B."/>
            <person name="Ji P."/>
            <person name="Bell-Sakyi L."/>
            <person name="Cui X.M."/>
            <person name="Yuan T.T."/>
            <person name="Jiang B.G."/>
            <person name="Yang W.F."/>
            <person name="Lam T.T."/>
            <person name="Chang Q.C."/>
            <person name="Ding S.J."/>
            <person name="Wang X.J."/>
            <person name="Zhu J.G."/>
            <person name="Ruan X.D."/>
            <person name="Zhao L."/>
            <person name="Wei J.T."/>
            <person name="Ye R.Z."/>
            <person name="Que T.C."/>
            <person name="Du C.H."/>
            <person name="Zhou Y.H."/>
            <person name="Cheng J.X."/>
            <person name="Dai P.F."/>
            <person name="Guo W.B."/>
            <person name="Han X.H."/>
            <person name="Huang E.J."/>
            <person name="Li L.F."/>
            <person name="Wei W."/>
            <person name="Gao Y.C."/>
            <person name="Liu J.Z."/>
            <person name="Shao H.Z."/>
            <person name="Wang X."/>
            <person name="Wang C.C."/>
            <person name="Yang T.C."/>
            <person name="Huo Q.B."/>
            <person name="Li W."/>
            <person name="Chen H.Y."/>
            <person name="Chen S.E."/>
            <person name="Zhou L.G."/>
            <person name="Ni X.B."/>
            <person name="Tian J.H."/>
            <person name="Sheng Y."/>
            <person name="Liu T."/>
            <person name="Pan Y.S."/>
            <person name="Xia L.Y."/>
            <person name="Li J."/>
            <person name="Zhao F."/>
            <person name="Cao W.C."/>
        </authorList>
    </citation>
    <scope>NUCLEOTIDE SEQUENCE</scope>
    <source>
        <strain evidence="4">Rsan-2018</strain>
    </source>
</reference>
<dbReference type="SUPFAM" id="SSF53590">
    <property type="entry name" value="Nucleoside hydrolase"/>
    <property type="match status" value="1"/>
</dbReference>
<dbReference type="PANTHER" id="PTHR46190">
    <property type="entry name" value="SI:CH211-201H21.5-RELATED"/>
    <property type="match status" value="1"/>
</dbReference>
<comment type="similarity">
    <text evidence="1">Belongs to the IUNH family.</text>
</comment>
<keyword evidence="5" id="KW-1185">Reference proteome</keyword>
<dbReference type="InterPro" id="IPR036452">
    <property type="entry name" value="Ribo_hydro-like"/>
</dbReference>
<sequence length="348" mass="37522">MTWDIAWFFVLLLGATFHHCSASALDGSTAPKRALLLDVDTGVDDALAIGLAMGSGAEVVAITTVAGNTRVDLAQENTLRVLRVFGRTDIPVYRGADRPLDGDWNTEEHYFGHDGFGGVSGHYDVGVNAAVTSGLEDDGTPAALKIIELARARPGQLTLVLLGPLTNAAIALLVDPHFTGGLREMVILGGNRQGRGNAVPGSEFNFHTDPEAAHIVLQRAQCPVTIVPWETSLISVLPWPVYHNVVLKNSTRAQFLADVTRHTRRCCEARKEGFNVGDALAVLTALSPASVLDSVDRRVAVELSGHHTRGQLVQAWSPTMLPQVRSTVKLVQELDRRLLADYVTRAFS</sequence>
<dbReference type="InterPro" id="IPR052775">
    <property type="entry name" value="IUN_hydrolase"/>
</dbReference>
<dbReference type="PANTHER" id="PTHR46190:SF1">
    <property type="entry name" value="SI:CH211-201H21.5"/>
    <property type="match status" value="1"/>
</dbReference>
<organism evidence="4 5">
    <name type="scientific">Rhipicephalus sanguineus</name>
    <name type="common">Brown dog tick</name>
    <name type="synonym">Ixodes sanguineus</name>
    <dbReference type="NCBI Taxonomy" id="34632"/>
    <lineage>
        <taxon>Eukaryota</taxon>
        <taxon>Metazoa</taxon>
        <taxon>Ecdysozoa</taxon>
        <taxon>Arthropoda</taxon>
        <taxon>Chelicerata</taxon>
        <taxon>Arachnida</taxon>
        <taxon>Acari</taxon>
        <taxon>Parasitiformes</taxon>
        <taxon>Ixodida</taxon>
        <taxon>Ixodoidea</taxon>
        <taxon>Ixodidae</taxon>
        <taxon>Rhipicephalinae</taxon>
        <taxon>Rhipicephalus</taxon>
        <taxon>Rhipicephalus</taxon>
    </lineage>
</organism>
<evidence type="ECO:0000259" key="3">
    <source>
        <dbReference type="Pfam" id="PF01156"/>
    </source>
</evidence>
<dbReference type="EMBL" id="JABSTV010001250">
    <property type="protein sequence ID" value="KAH7957360.1"/>
    <property type="molecule type" value="Genomic_DNA"/>
</dbReference>
<reference evidence="4" key="2">
    <citation type="submission" date="2021-09" db="EMBL/GenBank/DDBJ databases">
        <authorList>
            <person name="Jia N."/>
            <person name="Wang J."/>
            <person name="Shi W."/>
            <person name="Du L."/>
            <person name="Sun Y."/>
            <person name="Zhan W."/>
            <person name="Jiang J."/>
            <person name="Wang Q."/>
            <person name="Zhang B."/>
            <person name="Ji P."/>
            <person name="Sakyi L.B."/>
            <person name="Cui X."/>
            <person name="Yuan T."/>
            <person name="Jiang B."/>
            <person name="Yang W."/>
            <person name="Lam T.T.-Y."/>
            <person name="Chang Q."/>
            <person name="Ding S."/>
            <person name="Wang X."/>
            <person name="Zhu J."/>
            <person name="Ruan X."/>
            <person name="Zhao L."/>
            <person name="Wei J."/>
            <person name="Que T."/>
            <person name="Du C."/>
            <person name="Cheng J."/>
            <person name="Dai P."/>
            <person name="Han X."/>
            <person name="Huang E."/>
            <person name="Gao Y."/>
            <person name="Liu J."/>
            <person name="Shao H."/>
            <person name="Ye R."/>
            <person name="Li L."/>
            <person name="Wei W."/>
            <person name="Wang X."/>
            <person name="Wang C."/>
            <person name="Huo Q."/>
            <person name="Li W."/>
            <person name="Guo W."/>
            <person name="Chen H."/>
            <person name="Chen S."/>
            <person name="Zhou L."/>
            <person name="Zhou L."/>
            <person name="Ni X."/>
            <person name="Tian J."/>
            <person name="Zhou Y."/>
            <person name="Sheng Y."/>
            <person name="Liu T."/>
            <person name="Pan Y."/>
            <person name="Xia L."/>
            <person name="Li J."/>
            <person name="Zhao F."/>
            <person name="Cao W."/>
        </authorList>
    </citation>
    <scope>NUCLEOTIDE SEQUENCE</scope>
    <source>
        <strain evidence="4">Rsan-2018</strain>
        <tissue evidence="4">Larvae</tissue>
    </source>
</reference>
<feature type="chain" id="PRO_5038658391" description="Inosine/uridine-preferring nucleoside hydrolase domain-containing protein" evidence="2">
    <location>
        <begin position="23"/>
        <end position="348"/>
    </location>
</feature>
<evidence type="ECO:0000313" key="4">
    <source>
        <dbReference type="EMBL" id="KAH7957360.1"/>
    </source>
</evidence>
<gene>
    <name evidence="4" type="ORF">HPB52_018130</name>
</gene>
<dbReference type="AlphaFoldDB" id="A0A9D4PWY4"/>
<evidence type="ECO:0000256" key="1">
    <source>
        <dbReference type="ARBA" id="ARBA00009176"/>
    </source>
</evidence>
<dbReference type="VEuPathDB" id="VectorBase:RSAN_032304"/>
<proteinExistence type="inferred from homology"/>
<evidence type="ECO:0000256" key="2">
    <source>
        <dbReference type="SAM" id="SignalP"/>
    </source>
</evidence>
<evidence type="ECO:0000313" key="5">
    <source>
        <dbReference type="Proteomes" id="UP000821837"/>
    </source>
</evidence>